<feature type="domain" description="VanZ-like" evidence="2">
    <location>
        <begin position="84"/>
        <end position="153"/>
    </location>
</feature>
<protein>
    <recommendedName>
        <fullName evidence="2">VanZ-like domain-containing protein</fullName>
    </recommendedName>
</protein>
<evidence type="ECO:0000259" key="2">
    <source>
        <dbReference type="Pfam" id="PF04892"/>
    </source>
</evidence>
<dbReference type="EMBL" id="PPFX01000028">
    <property type="protein sequence ID" value="PNU19521.1"/>
    <property type="molecule type" value="Genomic_DNA"/>
</dbReference>
<keyword evidence="1" id="KW-0812">Transmembrane</keyword>
<feature type="transmembrane region" description="Helical" evidence="1">
    <location>
        <begin position="45"/>
        <end position="62"/>
    </location>
</feature>
<evidence type="ECO:0000256" key="1">
    <source>
        <dbReference type="SAM" id="Phobius"/>
    </source>
</evidence>
<organism evidence="3 4">
    <name type="scientific">Geothermobacter hydrogeniphilus</name>
    <dbReference type="NCBI Taxonomy" id="1969733"/>
    <lineage>
        <taxon>Bacteria</taxon>
        <taxon>Pseudomonadati</taxon>
        <taxon>Thermodesulfobacteriota</taxon>
        <taxon>Desulfuromonadia</taxon>
        <taxon>Desulfuromonadales</taxon>
        <taxon>Geothermobacteraceae</taxon>
        <taxon>Geothermobacter</taxon>
    </lineage>
</organism>
<feature type="transmembrane region" description="Helical" evidence="1">
    <location>
        <begin position="105"/>
        <end position="126"/>
    </location>
</feature>
<dbReference type="InterPro" id="IPR006976">
    <property type="entry name" value="VanZ-like"/>
</dbReference>
<accession>A0A2K2H8D4</accession>
<dbReference type="NCBIfam" id="NF037970">
    <property type="entry name" value="vanZ_1"/>
    <property type="match status" value="1"/>
</dbReference>
<gene>
    <name evidence="3" type="ORF">C2E25_11830</name>
</gene>
<keyword evidence="1" id="KW-0472">Membrane</keyword>
<sequence length="164" mass="18657">MCHILSRLQSQLAAVRAADDRTARKRISFYQTEPMRPLKFQLRPILRTILGLYLVLLGVLSLMPNPPQPPDIISWDKLEHALAYAVLGPLLFVVLSPRLVNRVRLLWAAGIAWGTGAMFEFLQGVLKLGRCFEWSDLVANLVGTLTGLVLMHLVIIWLRRETRY</sequence>
<evidence type="ECO:0000313" key="3">
    <source>
        <dbReference type="EMBL" id="PNU19521.1"/>
    </source>
</evidence>
<keyword evidence="1" id="KW-1133">Transmembrane helix</keyword>
<evidence type="ECO:0000313" key="4">
    <source>
        <dbReference type="Proteomes" id="UP000236340"/>
    </source>
</evidence>
<feature type="transmembrane region" description="Helical" evidence="1">
    <location>
        <begin position="82"/>
        <end position="100"/>
    </location>
</feature>
<feature type="transmembrane region" description="Helical" evidence="1">
    <location>
        <begin position="138"/>
        <end position="158"/>
    </location>
</feature>
<reference evidence="3 4" key="1">
    <citation type="journal article" date="2018" name="Genome Announc.">
        <title>Genome Sequence of Geothermobacter sp. HR-1 Iron Reducer from the Loihi Seamount.</title>
        <authorList>
            <person name="Smith H."/>
            <person name="Abuyen K."/>
            <person name="Tremblay J."/>
            <person name="Savalia P."/>
            <person name="Perez-Rodriguez I."/>
            <person name="Emerson D."/>
            <person name="Tully B."/>
            <person name="Amend J."/>
        </authorList>
    </citation>
    <scope>NUCLEOTIDE SEQUENCE [LARGE SCALE GENOMIC DNA]</scope>
    <source>
        <strain evidence="3 4">HR-1</strain>
    </source>
</reference>
<dbReference type="PANTHER" id="PTHR28008:SF1">
    <property type="entry name" value="DOMAIN PROTEIN, PUTATIVE (AFU_ORTHOLOGUE AFUA_3G10980)-RELATED"/>
    <property type="match status" value="1"/>
</dbReference>
<dbReference type="PANTHER" id="PTHR28008">
    <property type="entry name" value="DOMAIN PROTEIN, PUTATIVE (AFU_ORTHOLOGUE AFUA_3G10980)-RELATED"/>
    <property type="match status" value="1"/>
</dbReference>
<proteinExistence type="predicted"/>
<comment type="caution">
    <text evidence="3">The sequence shown here is derived from an EMBL/GenBank/DDBJ whole genome shotgun (WGS) entry which is preliminary data.</text>
</comment>
<dbReference type="Proteomes" id="UP000236340">
    <property type="component" value="Unassembled WGS sequence"/>
</dbReference>
<dbReference type="AlphaFoldDB" id="A0A2K2H8D4"/>
<dbReference type="Pfam" id="PF04892">
    <property type="entry name" value="VanZ"/>
    <property type="match status" value="1"/>
</dbReference>
<name>A0A2K2H8D4_9BACT</name>